<dbReference type="InterPro" id="IPR013362">
    <property type="entry name" value="Pilus_4_PilV"/>
</dbReference>
<keyword evidence="1" id="KW-0812">Transmembrane</keyword>
<feature type="transmembrane region" description="Helical" evidence="1">
    <location>
        <begin position="6"/>
        <end position="27"/>
    </location>
</feature>
<dbReference type="NCBIfam" id="TIGR02523">
    <property type="entry name" value="type_IV_pilV"/>
    <property type="match status" value="1"/>
</dbReference>
<dbReference type="Proteomes" id="UP000672097">
    <property type="component" value="Unassembled WGS sequence"/>
</dbReference>
<keyword evidence="1" id="KW-0472">Membrane</keyword>
<dbReference type="RefSeq" id="WP_210811255.1">
    <property type="nucleotide sequence ID" value="NZ_JAGQDG010000009.1"/>
</dbReference>
<keyword evidence="3" id="KW-1185">Reference proteome</keyword>
<reference evidence="2 3" key="1">
    <citation type="submission" date="2021-04" db="EMBL/GenBank/DDBJ databases">
        <title>The genome sequence of type strain Ideonella paludis KCTC 32238.</title>
        <authorList>
            <person name="Liu Y."/>
        </authorList>
    </citation>
    <scope>NUCLEOTIDE SEQUENCE [LARGE SCALE GENOMIC DNA]</scope>
    <source>
        <strain evidence="2 3">KCTC 32238</strain>
    </source>
</reference>
<dbReference type="EMBL" id="JAGQDG010000009">
    <property type="protein sequence ID" value="MBQ0937633.1"/>
    <property type="molecule type" value="Genomic_DNA"/>
</dbReference>
<evidence type="ECO:0000256" key="1">
    <source>
        <dbReference type="SAM" id="Phobius"/>
    </source>
</evidence>
<evidence type="ECO:0000313" key="3">
    <source>
        <dbReference type="Proteomes" id="UP000672097"/>
    </source>
</evidence>
<evidence type="ECO:0000313" key="2">
    <source>
        <dbReference type="EMBL" id="MBQ0937633.1"/>
    </source>
</evidence>
<accession>A0ABS5E2M3</accession>
<keyword evidence="1" id="KW-1133">Transmembrane helix</keyword>
<proteinExistence type="predicted"/>
<comment type="caution">
    <text evidence="2">The sequence shown here is derived from an EMBL/GenBank/DDBJ whole genome shotgun (WGS) entry which is preliminary data.</text>
</comment>
<protein>
    <submittedName>
        <fullName evidence="2">Type IV pilus modification protein PilV</fullName>
    </submittedName>
</protein>
<sequence length="171" mass="18051">MSLIEVLVATLVVSVGILALASLMSTATRLGKTSEFRSVASLLAADLAERLRANASAADAGAYQLKPTALASSRPEAPANLCISPCEALQIAVLDLAHWQATLFNSLPAGTGYLSYDPESDGADLWVIWRDPAALDADQASVLSEAELAKSCPPKFSATPRPMCLYFRVAR</sequence>
<organism evidence="2 3">
    <name type="scientific">Ideonella paludis</name>
    <dbReference type="NCBI Taxonomy" id="1233411"/>
    <lineage>
        <taxon>Bacteria</taxon>
        <taxon>Pseudomonadati</taxon>
        <taxon>Pseudomonadota</taxon>
        <taxon>Betaproteobacteria</taxon>
        <taxon>Burkholderiales</taxon>
        <taxon>Sphaerotilaceae</taxon>
        <taxon>Ideonella</taxon>
    </lineage>
</organism>
<gene>
    <name evidence="2" type="primary">pilV</name>
    <name evidence="2" type="ORF">KAK11_20070</name>
</gene>
<name>A0ABS5E2M3_9BURK</name>